<protein>
    <submittedName>
        <fullName evidence="2">Uncharacterized protein</fullName>
    </submittedName>
</protein>
<feature type="transmembrane region" description="Helical" evidence="1">
    <location>
        <begin position="100"/>
        <end position="120"/>
    </location>
</feature>
<feature type="transmembrane region" description="Helical" evidence="1">
    <location>
        <begin position="74"/>
        <end position="94"/>
    </location>
</feature>
<dbReference type="Proteomes" id="UP001482513">
    <property type="component" value="Unassembled WGS sequence"/>
</dbReference>
<keyword evidence="1" id="KW-1133">Transmembrane helix</keyword>
<proteinExistence type="predicted"/>
<comment type="caution">
    <text evidence="2">The sequence shown here is derived from an EMBL/GenBank/DDBJ whole genome shotgun (WGS) entry which is preliminary data.</text>
</comment>
<evidence type="ECO:0000313" key="2">
    <source>
        <dbReference type="EMBL" id="MEP0947800.1"/>
    </source>
</evidence>
<evidence type="ECO:0000313" key="3">
    <source>
        <dbReference type="Proteomes" id="UP001482513"/>
    </source>
</evidence>
<gene>
    <name evidence="2" type="ORF">NC992_13030</name>
</gene>
<organism evidence="2 3">
    <name type="scientific">Leptolyngbya subtilissima DQ-A4</name>
    <dbReference type="NCBI Taxonomy" id="2933933"/>
    <lineage>
        <taxon>Bacteria</taxon>
        <taxon>Bacillati</taxon>
        <taxon>Cyanobacteriota</taxon>
        <taxon>Cyanophyceae</taxon>
        <taxon>Leptolyngbyales</taxon>
        <taxon>Leptolyngbyaceae</taxon>
        <taxon>Leptolyngbya group</taxon>
        <taxon>Leptolyngbya</taxon>
    </lineage>
</organism>
<dbReference type="EMBL" id="JAMPKX010000005">
    <property type="protein sequence ID" value="MEP0947800.1"/>
    <property type="molecule type" value="Genomic_DNA"/>
</dbReference>
<keyword evidence="3" id="KW-1185">Reference proteome</keyword>
<accession>A0ABV0K4U7</accession>
<keyword evidence="1" id="KW-0812">Transmembrane</keyword>
<sequence length="205" mass="22179">MAAAMVNAVSTPAPADTLPLVDAPPDEVQLSLPVEEPAPEPLTIPPATLALAAQDVRMVLREQNEQSQILTTKLNILFVANGALLTSLSISRLLVSGSVFSIAEIVGFLASFSLLMGAFLPRQVAVTPNLEDRKFLETYLALSEQDYQLQMLVNLSETYNANKQRLEDTSQSLKYAAYTIWSTTVIMLVHILVIYVATGSSSGLI</sequence>
<name>A0ABV0K4U7_9CYAN</name>
<feature type="transmembrane region" description="Helical" evidence="1">
    <location>
        <begin position="175"/>
        <end position="197"/>
    </location>
</feature>
<dbReference type="RefSeq" id="WP_313887204.1">
    <property type="nucleotide sequence ID" value="NZ_JAMPKX010000005.1"/>
</dbReference>
<reference evidence="2 3" key="1">
    <citation type="submission" date="2022-04" db="EMBL/GenBank/DDBJ databases">
        <title>Positive selection, recombination, and allopatry shape intraspecific diversity of widespread and dominant cyanobacteria.</title>
        <authorList>
            <person name="Wei J."/>
            <person name="Shu W."/>
            <person name="Hu C."/>
        </authorList>
    </citation>
    <scope>NUCLEOTIDE SEQUENCE [LARGE SCALE GENOMIC DNA]</scope>
    <source>
        <strain evidence="2 3">DQ-A4</strain>
    </source>
</reference>
<evidence type="ECO:0000256" key="1">
    <source>
        <dbReference type="SAM" id="Phobius"/>
    </source>
</evidence>
<keyword evidence="1" id="KW-0472">Membrane</keyword>